<dbReference type="AlphaFoldDB" id="A0A9E7JK33"/>
<feature type="non-terminal residue" evidence="3">
    <location>
        <position position="1"/>
    </location>
</feature>
<proteinExistence type="predicted"/>
<evidence type="ECO:0000313" key="2">
    <source>
        <dbReference type="EMBL" id="URD83466.1"/>
    </source>
</evidence>
<keyword evidence="1" id="KW-1133">Transmembrane helix</keyword>
<keyword evidence="1" id="KW-0472">Membrane</keyword>
<feature type="transmembrane region" description="Helical" evidence="1">
    <location>
        <begin position="50"/>
        <end position="70"/>
    </location>
</feature>
<protein>
    <submittedName>
        <fullName evidence="3">Uncharacterized protein</fullName>
    </submittedName>
</protein>
<sequence>PSLRPSNPGRISFFSLFSIRLIFFCLILSFIFSALVFCFSALLFSVFLILSSHFSACFCCLFFSFFMLSFNSFGSSCTFIPAALLTAAFQECFLETISPFSGSFFESSSFFALSNSCCLESFLLFLLCSSSPPILTCPKEISGATASPLSLSAFSLCFFFPFSLVSFSSLFRFPWEVEAPSSLFFFLFRFFFFSLLSGLFLIKRGRVFRPDLSSSIRR</sequence>
<dbReference type="Proteomes" id="UP001055439">
    <property type="component" value="Chromosome 10"/>
</dbReference>
<name>A0A9E7JK33_9LILI</name>
<evidence type="ECO:0000313" key="3">
    <source>
        <dbReference type="EMBL" id="URD83654.1"/>
    </source>
</evidence>
<accession>A0A9E7JK33</accession>
<feature type="transmembrane region" description="Helical" evidence="1">
    <location>
        <begin position="21"/>
        <end position="44"/>
    </location>
</feature>
<evidence type="ECO:0000313" key="4">
    <source>
        <dbReference type="Proteomes" id="UP001055439"/>
    </source>
</evidence>
<feature type="transmembrane region" description="Helical" evidence="1">
    <location>
        <begin position="149"/>
        <end position="171"/>
    </location>
</feature>
<gene>
    <name evidence="3" type="ORF">MUK42_18843</name>
    <name evidence="2" type="ORF">MUK42_30643</name>
</gene>
<dbReference type="EMBL" id="CP097503">
    <property type="protein sequence ID" value="URD83466.1"/>
    <property type="molecule type" value="Genomic_DNA"/>
</dbReference>
<organism evidence="3 4">
    <name type="scientific">Musa troglodytarum</name>
    <name type="common">fe'i banana</name>
    <dbReference type="NCBI Taxonomy" id="320322"/>
    <lineage>
        <taxon>Eukaryota</taxon>
        <taxon>Viridiplantae</taxon>
        <taxon>Streptophyta</taxon>
        <taxon>Embryophyta</taxon>
        <taxon>Tracheophyta</taxon>
        <taxon>Spermatophyta</taxon>
        <taxon>Magnoliopsida</taxon>
        <taxon>Liliopsida</taxon>
        <taxon>Zingiberales</taxon>
        <taxon>Musaceae</taxon>
        <taxon>Musa</taxon>
    </lineage>
</organism>
<reference evidence="3" key="1">
    <citation type="submission" date="2022-05" db="EMBL/GenBank/DDBJ databases">
        <title>The Musa troglodytarum L. genome provides insights into the mechanism of non-climacteric behaviour and enrichment of carotenoids.</title>
        <authorList>
            <person name="Wang J."/>
        </authorList>
    </citation>
    <scope>NUCLEOTIDE SEQUENCE</scope>
    <source>
        <tissue evidence="3">Leaf</tissue>
    </source>
</reference>
<keyword evidence="1" id="KW-0812">Transmembrane</keyword>
<dbReference type="EMBL" id="CP097503">
    <property type="protein sequence ID" value="URD83654.1"/>
    <property type="molecule type" value="Genomic_DNA"/>
</dbReference>
<feature type="transmembrane region" description="Helical" evidence="1">
    <location>
        <begin position="183"/>
        <end position="202"/>
    </location>
</feature>
<keyword evidence="4" id="KW-1185">Reference proteome</keyword>
<evidence type="ECO:0000256" key="1">
    <source>
        <dbReference type="SAM" id="Phobius"/>
    </source>
</evidence>